<keyword evidence="3" id="KW-1185">Reference proteome</keyword>
<reference evidence="2" key="1">
    <citation type="submission" date="2022-10" db="EMBL/GenBank/DDBJ databases">
        <title>Gaoshiqiia sediminis gen. nov., sp. nov., isolated from coastal sediment.</title>
        <authorList>
            <person name="Yu W.X."/>
            <person name="Mu D.S."/>
            <person name="Du J.Z."/>
            <person name="Liang Y.Q."/>
        </authorList>
    </citation>
    <scope>NUCLEOTIDE SEQUENCE</scope>
    <source>
        <strain evidence="2">A06</strain>
    </source>
</reference>
<protein>
    <recommendedName>
        <fullName evidence="4">Outer membrane protein beta-barrel domain-containing protein</fullName>
    </recommendedName>
</protein>
<evidence type="ECO:0000313" key="2">
    <source>
        <dbReference type="EMBL" id="MCW0484961.1"/>
    </source>
</evidence>
<evidence type="ECO:0008006" key="4">
    <source>
        <dbReference type="Google" id="ProtNLM"/>
    </source>
</evidence>
<dbReference type="Proteomes" id="UP001163821">
    <property type="component" value="Unassembled WGS sequence"/>
</dbReference>
<evidence type="ECO:0000313" key="3">
    <source>
        <dbReference type="Proteomes" id="UP001163821"/>
    </source>
</evidence>
<gene>
    <name evidence="2" type="ORF">N2K84_19665</name>
</gene>
<organism evidence="2 3">
    <name type="scientific">Gaoshiqia sediminis</name>
    <dbReference type="NCBI Taxonomy" id="2986998"/>
    <lineage>
        <taxon>Bacteria</taxon>
        <taxon>Pseudomonadati</taxon>
        <taxon>Bacteroidota</taxon>
        <taxon>Bacteroidia</taxon>
        <taxon>Marinilabiliales</taxon>
        <taxon>Prolixibacteraceae</taxon>
        <taxon>Gaoshiqia</taxon>
    </lineage>
</organism>
<keyword evidence="1" id="KW-0732">Signal</keyword>
<dbReference type="AlphaFoldDB" id="A0AA41YAW9"/>
<accession>A0AA41YAW9</accession>
<sequence>MRFITTLFLIGFLISETLAGSVANKHKTTENGARSADVSLWTPAREHKYLLSGGYSSDFKYEGYLGVKGAVEYLISPAFSAGLEGSVYAGNTDFDWMRTIAAGVRANYHFVPFEKRRNNDWNVYGGISGGTLLGAGGKVVDEIDPYLDIHAGARYLITNTWLVLGEVTTRSATIGLSLRF</sequence>
<dbReference type="EMBL" id="JAPAAF010000068">
    <property type="protein sequence ID" value="MCW0484961.1"/>
    <property type="molecule type" value="Genomic_DNA"/>
</dbReference>
<evidence type="ECO:0000256" key="1">
    <source>
        <dbReference type="SAM" id="SignalP"/>
    </source>
</evidence>
<name>A0AA41YAW9_9BACT</name>
<proteinExistence type="predicted"/>
<feature type="chain" id="PRO_5041373912" description="Outer membrane protein beta-barrel domain-containing protein" evidence="1">
    <location>
        <begin position="20"/>
        <end position="180"/>
    </location>
</feature>
<feature type="signal peptide" evidence="1">
    <location>
        <begin position="1"/>
        <end position="19"/>
    </location>
</feature>
<comment type="caution">
    <text evidence="2">The sequence shown here is derived from an EMBL/GenBank/DDBJ whole genome shotgun (WGS) entry which is preliminary data.</text>
</comment>
<dbReference type="RefSeq" id="WP_282593547.1">
    <property type="nucleotide sequence ID" value="NZ_JAPAAF010000068.1"/>
</dbReference>